<dbReference type="GO" id="GO:0016020">
    <property type="term" value="C:membrane"/>
    <property type="evidence" value="ECO:0007669"/>
    <property type="project" value="InterPro"/>
</dbReference>
<dbReference type="PANTHER" id="PTHR10434">
    <property type="entry name" value="1-ACYL-SN-GLYCEROL-3-PHOSPHATE ACYLTRANSFERASE"/>
    <property type="match status" value="1"/>
</dbReference>
<evidence type="ECO:0000256" key="5">
    <source>
        <dbReference type="ARBA" id="ARBA00023098"/>
    </source>
</evidence>
<dbReference type="Pfam" id="PF01553">
    <property type="entry name" value="Acyltransferase"/>
    <property type="match status" value="1"/>
</dbReference>
<comment type="similarity">
    <text evidence="2 7">Belongs to the 1-acyl-sn-glycerol-3-phosphate acyltransferase family.</text>
</comment>
<comment type="caution">
    <text evidence="9">The sequence shown here is derived from an EMBL/GenBank/DDBJ whole genome shotgun (WGS) entry which is preliminary data.</text>
</comment>
<dbReference type="Proteomes" id="UP000662088">
    <property type="component" value="Unassembled WGS sequence"/>
</dbReference>
<keyword evidence="10" id="KW-1185">Reference proteome</keyword>
<keyword evidence="4 7" id="KW-0808">Transferase</keyword>
<dbReference type="InterPro" id="IPR002123">
    <property type="entry name" value="Plipid/glycerol_acylTrfase"/>
</dbReference>
<evidence type="ECO:0000256" key="7">
    <source>
        <dbReference type="RuleBase" id="RU361267"/>
    </source>
</evidence>
<accession>A0A8I0ACT4</accession>
<keyword evidence="6 7" id="KW-0012">Acyltransferase</keyword>
<dbReference type="EC" id="2.3.1.51" evidence="7"/>
<evidence type="ECO:0000256" key="4">
    <source>
        <dbReference type="ARBA" id="ARBA00022679"/>
    </source>
</evidence>
<keyword evidence="3 7" id="KW-0444">Lipid biosynthesis</keyword>
<keyword evidence="7" id="KW-1208">Phospholipid metabolism</keyword>
<evidence type="ECO:0000256" key="2">
    <source>
        <dbReference type="ARBA" id="ARBA00008655"/>
    </source>
</evidence>
<evidence type="ECO:0000256" key="3">
    <source>
        <dbReference type="ARBA" id="ARBA00022516"/>
    </source>
</evidence>
<dbReference type="RefSeq" id="WP_022211093.1">
    <property type="nucleotide sequence ID" value="NZ_JACOOQ010000005.1"/>
</dbReference>
<dbReference type="NCBIfam" id="TIGR00530">
    <property type="entry name" value="AGP_acyltrn"/>
    <property type="match status" value="1"/>
</dbReference>
<dbReference type="AlphaFoldDB" id="A0A8I0ACT4"/>
<dbReference type="SUPFAM" id="SSF69593">
    <property type="entry name" value="Glycerol-3-phosphate (1)-acyltransferase"/>
    <property type="match status" value="1"/>
</dbReference>
<comment type="catalytic activity">
    <reaction evidence="7">
        <text>a 1-acyl-sn-glycero-3-phosphate + an acyl-CoA = a 1,2-diacyl-sn-glycero-3-phosphate + CoA</text>
        <dbReference type="Rhea" id="RHEA:19709"/>
        <dbReference type="ChEBI" id="CHEBI:57287"/>
        <dbReference type="ChEBI" id="CHEBI:57970"/>
        <dbReference type="ChEBI" id="CHEBI:58342"/>
        <dbReference type="ChEBI" id="CHEBI:58608"/>
        <dbReference type="EC" id="2.3.1.51"/>
    </reaction>
</comment>
<evidence type="ECO:0000256" key="1">
    <source>
        <dbReference type="ARBA" id="ARBA00005189"/>
    </source>
</evidence>
<dbReference type="CDD" id="cd07989">
    <property type="entry name" value="LPLAT_AGPAT-like"/>
    <property type="match status" value="1"/>
</dbReference>
<evidence type="ECO:0000256" key="6">
    <source>
        <dbReference type="ARBA" id="ARBA00023315"/>
    </source>
</evidence>
<evidence type="ECO:0000313" key="10">
    <source>
        <dbReference type="Proteomes" id="UP000662088"/>
    </source>
</evidence>
<dbReference type="InterPro" id="IPR004552">
    <property type="entry name" value="AGP_acyltrans"/>
</dbReference>
<dbReference type="EMBL" id="JACOOQ010000005">
    <property type="protein sequence ID" value="MBC5639663.1"/>
    <property type="molecule type" value="Genomic_DNA"/>
</dbReference>
<evidence type="ECO:0000313" key="9">
    <source>
        <dbReference type="EMBL" id="MBC5639663.1"/>
    </source>
</evidence>
<dbReference type="SMART" id="SM00563">
    <property type="entry name" value="PlsC"/>
    <property type="match status" value="1"/>
</dbReference>
<dbReference type="PANTHER" id="PTHR10434:SF64">
    <property type="entry name" value="1-ACYL-SN-GLYCEROL-3-PHOSPHATE ACYLTRANSFERASE-RELATED"/>
    <property type="match status" value="1"/>
</dbReference>
<sequence length="238" mass="26909">MFFKGIMYIIYMIVVRIKGIKYSYLKRYKGDETAEKFVEDITMKWSDYTIKTIGIEIEVEGKENIPTEHCVFISNHTSILDIPILFRTIGKPLGFIAKKEMLKVPVLGYWLEKAHCVPLDRSNAREAVKSISEGVKNIKEGFSMVIFPEGTRGKMGQVGEFKRGSLKLATRAEALIVPVTIEGASKGFEDERRFKPCKVRVVFGKAIDTSMLSKDELVNLAANIRSEIVLNIKDYGSN</sequence>
<proteinExistence type="inferred from homology"/>
<feature type="domain" description="Phospholipid/glycerol acyltransferase" evidence="8">
    <location>
        <begin position="70"/>
        <end position="184"/>
    </location>
</feature>
<protein>
    <recommendedName>
        <fullName evidence="7">1-acyl-sn-glycerol-3-phosphate acyltransferase</fullName>
        <ecNumber evidence="7">2.3.1.51</ecNumber>
    </recommendedName>
</protein>
<reference evidence="9" key="1">
    <citation type="submission" date="2020-08" db="EMBL/GenBank/DDBJ databases">
        <title>Genome public.</title>
        <authorList>
            <person name="Liu C."/>
            <person name="Sun Q."/>
        </authorList>
    </citation>
    <scope>NUCLEOTIDE SEQUENCE</scope>
    <source>
        <strain evidence="9">NSJ-42</strain>
    </source>
</reference>
<dbReference type="GO" id="GO:0003841">
    <property type="term" value="F:1-acylglycerol-3-phosphate O-acyltransferase activity"/>
    <property type="evidence" value="ECO:0007669"/>
    <property type="project" value="UniProtKB-UniRule"/>
</dbReference>
<comment type="domain">
    <text evidence="7">The HXXXXD motif is essential for acyltransferase activity and may constitute the binding site for the phosphate moiety of the glycerol-3-phosphate.</text>
</comment>
<evidence type="ECO:0000259" key="8">
    <source>
        <dbReference type="SMART" id="SM00563"/>
    </source>
</evidence>
<dbReference type="GO" id="GO:0006654">
    <property type="term" value="P:phosphatidic acid biosynthetic process"/>
    <property type="evidence" value="ECO:0007669"/>
    <property type="project" value="TreeGrafter"/>
</dbReference>
<keyword evidence="7" id="KW-0594">Phospholipid biosynthesis</keyword>
<keyword evidence="5 7" id="KW-0443">Lipid metabolism</keyword>
<organism evidence="9 10">
    <name type="scientific">Clostridium lentum</name>
    <dbReference type="NCBI Taxonomy" id="2763037"/>
    <lineage>
        <taxon>Bacteria</taxon>
        <taxon>Bacillati</taxon>
        <taxon>Bacillota</taxon>
        <taxon>Clostridia</taxon>
        <taxon>Eubacteriales</taxon>
        <taxon>Clostridiaceae</taxon>
        <taxon>Clostridium</taxon>
    </lineage>
</organism>
<comment type="pathway">
    <text evidence="1">Lipid metabolism.</text>
</comment>
<name>A0A8I0ACT4_9CLOT</name>
<gene>
    <name evidence="9" type="ORF">H8R92_04300</name>
</gene>